<dbReference type="Proteomes" id="UP000094741">
    <property type="component" value="Unassembled WGS sequence"/>
</dbReference>
<dbReference type="STRING" id="1187848.A1QO_02665"/>
<accession>A0A1E5BLH9</accession>
<dbReference type="EMBL" id="AJYQ02000002">
    <property type="protein sequence ID" value="OEE38300.1"/>
    <property type="molecule type" value="Genomic_DNA"/>
</dbReference>
<name>A0A1E5BLH9_9VIBR</name>
<proteinExistence type="predicted"/>
<organism evidence="1 2">
    <name type="scientific">Vibrio genomosp. F10 str. ZF-129</name>
    <dbReference type="NCBI Taxonomy" id="1187848"/>
    <lineage>
        <taxon>Bacteria</taxon>
        <taxon>Pseudomonadati</taxon>
        <taxon>Pseudomonadota</taxon>
        <taxon>Gammaproteobacteria</taxon>
        <taxon>Vibrionales</taxon>
        <taxon>Vibrionaceae</taxon>
        <taxon>Vibrio</taxon>
    </lineage>
</organism>
<dbReference type="AlphaFoldDB" id="A0A1E5BLH9"/>
<reference evidence="1 2" key="1">
    <citation type="journal article" date="2012" name="Science">
        <title>Ecological populations of bacteria act as socially cohesive units of antibiotic production and resistance.</title>
        <authorList>
            <person name="Cordero O.X."/>
            <person name="Wildschutte H."/>
            <person name="Kirkup B."/>
            <person name="Proehl S."/>
            <person name="Ngo L."/>
            <person name="Hussain F."/>
            <person name="Le Roux F."/>
            <person name="Mincer T."/>
            <person name="Polz M.F."/>
        </authorList>
    </citation>
    <scope>NUCLEOTIDE SEQUENCE [LARGE SCALE GENOMIC DNA]</scope>
    <source>
        <strain evidence="1 2">ZF-129</strain>
    </source>
</reference>
<protein>
    <submittedName>
        <fullName evidence="1">Uncharacterized protein</fullName>
    </submittedName>
</protein>
<dbReference type="RefSeq" id="WP_017041297.1">
    <property type="nucleotide sequence ID" value="NZ_AJYQ02000002.1"/>
</dbReference>
<comment type="caution">
    <text evidence="1">The sequence shown here is derived from an EMBL/GenBank/DDBJ whole genome shotgun (WGS) entry which is preliminary data.</text>
</comment>
<evidence type="ECO:0000313" key="2">
    <source>
        <dbReference type="Proteomes" id="UP000094741"/>
    </source>
</evidence>
<gene>
    <name evidence="1" type="ORF">A1QO_02665</name>
</gene>
<sequence length="114" mass="13085">MKTAVVKMSQEEIKAGLDARHEQCIVVAASDGHICWDITDTREREPIHEVKSGDRFWCWNFKETPKGYTHDFANMAPTDVLIQTDVALELVYITDDSEDPQLFITELDKSPNWT</sequence>
<evidence type="ECO:0000313" key="1">
    <source>
        <dbReference type="EMBL" id="OEE38300.1"/>
    </source>
</evidence>